<sequence>MEECQRLGLAKAIGVSNFSPNKLQELLQHAHVPPAVNQVEMNPMWQQRQLRDFCKRKGIQVTAYSPLGASNTRWGDDRILGCSSLQEIANERRKTVAQVCLRWAYQQGVSMVPKSFNRKRMEENLQIFDWSLTKDDLAKISNLPQRKGVLLRDVLGPHDLVKEIDMEA</sequence>
<organism evidence="2 3">
    <name type="scientific">Carnegiea gigantea</name>
    <dbReference type="NCBI Taxonomy" id="171969"/>
    <lineage>
        <taxon>Eukaryota</taxon>
        <taxon>Viridiplantae</taxon>
        <taxon>Streptophyta</taxon>
        <taxon>Embryophyta</taxon>
        <taxon>Tracheophyta</taxon>
        <taxon>Spermatophyta</taxon>
        <taxon>Magnoliopsida</taxon>
        <taxon>eudicotyledons</taxon>
        <taxon>Gunneridae</taxon>
        <taxon>Pentapetalae</taxon>
        <taxon>Caryophyllales</taxon>
        <taxon>Cactineae</taxon>
        <taxon>Cactaceae</taxon>
        <taxon>Cactoideae</taxon>
        <taxon>Echinocereeae</taxon>
        <taxon>Carnegiea</taxon>
    </lineage>
</organism>
<dbReference type="PROSITE" id="PS00062">
    <property type="entry name" value="ALDOKETO_REDUCTASE_2"/>
    <property type="match status" value="1"/>
</dbReference>
<dbReference type="OrthoDB" id="416253at2759"/>
<dbReference type="EMBL" id="JAKOGI010000990">
    <property type="protein sequence ID" value="KAJ8428604.1"/>
    <property type="molecule type" value="Genomic_DNA"/>
</dbReference>
<comment type="caution">
    <text evidence="2">The sequence shown here is derived from an EMBL/GenBank/DDBJ whole genome shotgun (WGS) entry which is preliminary data.</text>
</comment>
<protein>
    <recommendedName>
        <fullName evidence="1">NADP-dependent oxidoreductase domain-containing protein</fullName>
    </recommendedName>
</protein>
<evidence type="ECO:0000313" key="2">
    <source>
        <dbReference type="EMBL" id="KAJ8428604.1"/>
    </source>
</evidence>
<dbReference type="Gene3D" id="3.20.20.100">
    <property type="entry name" value="NADP-dependent oxidoreductase domain"/>
    <property type="match status" value="1"/>
</dbReference>
<dbReference type="GO" id="GO:0016491">
    <property type="term" value="F:oxidoreductase activity"/>
    <property type="evidence" value="ECO:0007669"/>
    <property type="project" value="InterPro"/>
</dbReference>
<dbReference type="InterPro" id="IPR036812">
    <property type="entry name" value="NAD(P)_OxRdtase_dom_sf"/>
</dbReference>
<dbReference type="Pfam" id="PF00248">
    <property type="entry name" value="Aldo_ket_red"/>
    <property type="match status" value="1"/>
</dbReference>
<dbReference type="Proteomes" id="UP001153076">
    <property type="component" value="Unassembled WGS sequence"/>
</dbReference>
<keyword evidence="3" id="KW-1185">Reference proteome</keyword>
<dbReference type="SUPFAM" id="SSF51430">
    <property type="entry name" value="NAD(P)-linked oxidoreductase"/>
    <property type="match status" value="1"/>
</dbReference>
<evidence type="ECO:0000313" key="3">
    <source>
        <dbReference type="Proteomes" id="UP001153076"/>
    </source>
</evidence>
<name>A0A9Q1JPG7_9CARY</name>
<dbReference type="InterPro" id="IPR020471">
    <property type="entry name" value="AKR"/>
</dbReference>
<dbReference type="PROSITE" id="PS00063">
    <property type="entry name" value="ALDOKETO_REDUCTASE_3"/>
    <property type="match status" value="1"/>
</dbReference>
<evidence type="ECO:0000259" key="1">
    <source>
        <dbReference type="Pfam" id="PF00248"/>
    </source>
</evidence>
<feature type="domain" description="NADP-dependent oxidoreductase" evidence="1">
    <location>
        <begin position="1"/>
        <end position="141"/>
    </location>
</feature>
<reference evidence="2" key="1">
    <citation type="submission" date="2022-04" db="EMBL/GenBank/DDBJ databases">
        <title>Carnegiea gigantea Genome sequencing and assembly v2.</title>
        <authorList>
            <person name="Copetti D."/>
            <person name="Sanderson M.J."/>
            <person name="Burquez A."/>
            <person name="Wojciechowski M.F."/>
        </authorList>
    </citation>
    <scope>NUCLEOTIDE SEQUENCE</scope>
    <source>
        <strain evidence="2">SGP5-SGP5p</strain>
        <tissue evidence="2">Aerial part</tissue>
    </source>
</reference>
<gene>
    <name evidence="2" type="ORF">Cgig2_025264</name>
</gene>
<dbReference type="InterPro" id="IPR018170">
    <property type="entry name" value="Aldo/ket_reductase_CS"/>
</dbReference>
<dbReference type="InterPro" id="IPR023210">
    <property type="entry name" value="NADP_OxRdtase_dom"/>
</dbReference>
<dbReference type="PANTHER" id="PTHR11732">
    <property type="entry name" value="ALDO/KETO REDUCTASE"/>
    <property type="match status" value="1"/>
</dbReference>
<accession>A0A9Q1JPG7</accession>
<dbReference type="PRINTS" id="PR00069">
    <property type="entry name" value="ALDKETRDTASE"/>
</dbReference>
<dbReference type="AlphaFoldDB" id="A0A9Q1JPG7"/>
<proteinExistence type="predicted"/>